<accession>A0A974MRQ8</accession>
<protein>
    <submittedName>
        <fullName evidence="3">Uncharacterized protein</fullName>
    </submittedName>
</protein>
<keyword evidence="3" id="KW-0614">Plasmid</keyword>
<dbReference type="RefSeq" id="WP_065843559.1">
    <property type="nucleotide sequence ID" value="NZ_CP059434.1"/>
</dbReference>
<feature type="coiled-coil region" evidence="1">
    <location>
        <begin position="191"/>
        <end position="247"/>
    </location>
</feature>
<dbReference type="AlphaFoldDB" id="A0A974MRQ8"/>
<evidence type="ECO:0000313" key="4">
    <source>
        <dbReference type="Proteomes" id="UP000514628"/>
    </source>
</evidence>
<gene>
    <name evidence="3" type="ORF">GZ989_011315</name>
</gene>
<geneLocation type="plasmid" evidence="4">
    <name>pcfviadri1362_p2</name>
</geneLocation>
<evidence type="ECO:0000256" key="1">
    <source>
        <dbReference type="SAM" id="Coils"/>
    </source>
</evidence>
<name>A0A974MRQ8_CAMFE</name>
<feature type="transmembrane region" description="Helical" evidence="2">
    <location>
        <begin position="272"/>
        <end position="294"/>
    </location>
</feature>
<evidence type="ECO:0000256" key="2">
    <source>
        <dbReference type="SAM" id="Phobius"/>
    </source>
</evidence>
<dbReference type="Proteomes" id="UP000514628">
    <property type="component" value="Plasmid pCFViADRI1362_P2"/>
</dbReference>
<dbReference type="EMBL" id="CP059434">
    <property type="protein sequence ID" value="QMS59895.1"/>
    <property type="molecule type" value="Genomic_DNA"/>
</dbReference>
<reference evidence="4" key="1">
    <citation type="submission" date="2020-07" db="EMBL/GenBank/DDBJ databases">
        <title>A comparison of fourteen fully characterised mammalian-associated Campylobacter fetus isolates suggests a mechanism by which bovine-adapted biotypes have evolved high genomic plasticity.</title>
        <authorList>
            <person name="Nadin-Davis S.A."/>
            <person name="Chmara J.T."/>
            <person name="Carillo C."/>
            <person name="Amoako K."/>
            <person name="Goji N."/>
            <person name="Duceppe M.-O."/>
            <person name="Devenish J."/>
        </authorList>
    </citation>
    <scope>NUCLEOTIDE SEQUENCE [LARGE SCALE GENOMIC DNA]</scope>
    <source>
        <strain evidence="4">CFViADRI1362</strain>
        <plasmid evidence="4">pcfviadri1362_p2</plasmid>
    </source>
</reference>
<keyword evidence="2" id="KW-0472">Membrane</keyword>
<organism evidence="3 4">
    <name type="scientific">Campylobacter fetus</name>
    <dbReference type="NCBI Taxonomy" id="196"/>
    <lineage>
        <taxon>Bacteria</taxon>
        <taxon>Pseudomonadati</taxon>
        <taxon>Campylobacterota</taxon>
        <taxon>Epsilonproteobacteria</taxon>
        <taxon>Campylobacterales</taxon>
        <taxon>Campylobacteraceae</taxon>
        <taxon>Campylobacter</taxon>
    </lineage>
</organism>
<keyword evidence="2" id="KW-0812">Transmembrane</keyword>
<proteinExistence type="predicted"/>
<evidence type="ECO:0000313" key="3">
    <source>
        <dbReference type="EMBL" id="QMS59895.1"/>
    </source>
</evidence>
<keyword evidence="2" id="KW-1133">Transmembrane helix</keyword>
<keyword evidence="1" id="KW-0175">Coiled coil</keyword>
<sequence length="343" mass="39520">MPKKTNQAQLIFDQMQTDQSLKNNDNNAELVNQATEVVIKENGVVIQKESTEPVKEAERQEINFEKALEILGIKLSQDENKTAILDYSQCVKNFDSILEKDKVKRKIVKESLLDKDDDKTAISAIDDIEKNWNEMREYFKALISFFTNPPSKEIFELTNHNALINSVYQSLKKFEKDFNDLNLSANMSSKIRGLNDRIAELDNFNQQIEDKIEQGLKFYSNFAEEISKKQEEKLNSYIENTEEITQKMQDLFNSYDKAMSERLKFYKGGSKWLSIISLLLALGCGGLVFFVFMLTSEINKQGVVLNQLGNIGVEQTDKEVKLELPKEAKYIKKDDKTFIILSK</sequence>